<dbReference type="Proteomes" id="UP001457282">
    <property type="component" value="Unassembled WGS sequence"/>
</dbReference>
<accession>A0AAW1W3E4</accession>
<evidence type="ECO:0000313" key="3">
    <source>
        <dbReference type="Proteomes" id="UP001457282"/>
    </source>
</evidence>
<gene>
    <name evidence="2" type="ORF">M0R45_038356</name>
</gene>
<feature type="compositionally biased region" description="Basic and acidic residues" evidence="1">
    <location>
        <begin position="275"/>
        <end position="297"/>
    </location>
</feature>
<feature type="region of interest" description="Disordered" evidence="1">
    <location>
        <begin position="103"/>
        <end position="125"/>
    </location>
</feature>
<feature type="region of interest" description="Disordered" evidence="1">
    <location>
        <begin position="1"/>
        <end position="75"/>
    </location>
</feature>
<protein>
    <submittedName>
        <fullName evidence="2">Uncharacterized protein</fullName>
    </submittedName>
</protein>
<name>A0AAW1W3E4_RUBAR</name>
<evidence type="ECO:0000313" key="2">
    <source>
        <dbReference type="EMBL" id="KAK9914585.1"/>
    </source>
</evidence>
<dbReference type="PANTHER" id="PTHR37258">
    <property type="entry name" value="FANTOM PROTEIN"/>
    <property type="match status" value="1"/>
</dbReference>
<evidence type="ECO:0000256" key="1">
    <source>
        <dbReference type="SAM" id="MobiDB-lite"/>
    </source>
</evidence>
<comment type="caution">
    <text evidence="2">The sequence shown here is derived from an EMBL/GenBank/DDBJ whole genome shotgun (WGS) entry which is preliminary data.</text>
</comment>
<keyword evidence="3" id="KW-1185">Reference proteome</keyword>
<organism evidence="2 3">
    <name type="scientific">Rubus argutus</name>
    <name type="common">Southern blackberry</name>
    <dbReference type="NCBI Taxonomy" id="59490"/>
    <lineage>
        <taxon>Eukaryota</taxon>
        <taxon>Viridiplantae</taxon>
        <taxon>Streptophyta</taxon>
        <taxon>Embryophyta</taxon>
        <taxon>Tracheophyta</taxon>
        <taxon>Spermatophyta</taxon>
        <taxon>Magnoliopsida</taxon>
        <taxon>eudicotyledons</taxon>
        <taxon>Gunneridae</taxon>
        <taxon>Pentapetalae</taxon>
        <taxon>rosids</taxon>
        <taxon>fabids</taxon>
        <taxon>Rosales</taxon>
        <taxon>Rosaceae</taxon>
        <taxon>Rosoideae</taxon>
        <taxon>Rosoideae incertae sedis</taxon>
        <taxon>Rubus</taxon>
    </lineage>
</organism>
<proteinExistence type="predicted"/>
<feature type="compositionally biased region" description="Basic residues" evidence="1">
    <location>
        <begin position="104"/>
        <end position="114"/>
    </location>
</feature>
<reference evidence="2 3" key="1">
    <citation type="journal article" date="2023" name="G3 (Bethesda)">
        <title>A chromosome-length genome assembly and annotation of blackberry (Rubus argutus, cv. 'Hillquist').</title>
        <authorList>
            <person name="Bruna T."/>
            <person name="Aryal R."/>
            <person name="Dudchenko O."/>
            <person name="Sargent D.J."/>
            <person name="Mead D."/>
            <person name="Buti M."/>
            <person name="Cavallini A."/>
            <person name="Hytonen T."/>
            <person name="Andres J."/>
            <person name="Pham M."/>
            <person name="Weisz D."/>
            <person name="Mascagni F."/>
            <person name="Usai G."/>
            <person name="Natali L."/>
            <person name="Bassil N."/>
            <person name="Fernandez G.E."/>
            <person name="Lomsadze A."/>
            <person name="Armour M."/>
            <person name="Olukolu B."/>
            <person name="Poorten T."/>
            <person name="Britton C."/>
            <person name="Davik J."/>
            <person name="Ashrafi H."/>
            <person name="Aiden E.L."/>
            <person name="Borodovsky M."/>
            <person name="Worthington M."/>
        </authorList>
    </citation>
    <scope>NUCLEOTIDE SEQUENCE [LARGE SCALE GENOMIC DNA]</scope>
    <source>
        <strain evidence="2">PI 553951</strain>
    </source>
</reference>
<feature type="region of interest" description="Disordered" evidence="1">
    <location>
        <begin position="238"/>
        <end position="299"/>
    </location>
</feature>
<feature type="compositionally biased region" description="Basic and acidic residues" evidence="1">
    <location>
        <begin position="66"/>
        <end position="75"/>
    </location>
</feature>
<feature type="compositionally biased region" description="Low complexity" evidence="1">
    <location>
        <begin position="37"/>
        <end position="53"/>
    </location>
</feature>
<dbReference type="AlphaFoldDB" id="A0AAW1W3E4"/>
<dbReference type="PANTHER" id="PTHR37258:SF1">
    <property type="entry name" value="FANTOM PROTEIN"/>
    <property type="match status" value="1"/>
</dbReference>
<feature type="region of interest" description="Disordered" evidence="1">
    <location>
        <begin position="322"/>
        <end position="345"/>
    </location>
</feature>
<feature type="region of interest" description="Disordered" evidence="1">
    <location>
        <begin position="150"/>
        <end position="170"/>
    </location>
</feature>
<dbReference type="EMBL" id="JBEDUW010000007">
    <property type="protein sequence ID" value="KAK9914585.1"/>
    <property type="molecule type" value="Genomic_DNA"/>
</dbReference>
<sequence length="345" mass="38647">MLCSVAATKSGPNWLDRLRSNKGFPSGDNLDLDHFLSRNPNSSSEFPSPNAESVPPEAVRAANRSESSDPTRDNERGEALLGLMSNAISELFFIDGSEESSRLSGKKIPRKQTHPRVCNTNTTTTTTTTTTEDKIIGNDVNVLITTPSLNSDNRKELNEEEEELEEKGERELKGYSKSEVTVIDTSCAVWKTEKVVFRRKSVWKVREKKTKLRSFGRNKRKVVVAEQGDDIDNKNKEAKVAPSDGDQCISLNPIEGQNSQNDARKEVCNDTTDNLNDRGKELSKDDMPNSNRKEIEKGFPLNRLPRKMIRDGSSVVFIKGIPTDEKNEGKLPKKCLKDGQRKYKT</sequence>